<name>A0ABS5BIS1_9MOLU</name>
<comment type="subcellular location">
    <subcellularLocation>
        <location evidence="8">Cytoplasm</location>
    </subcellularLocation>
</comment>
<evidence type="ECO:0000256" key="7">
    <source>
        <dbReference type="ARBA" id="ARBA00023235"/>
    </source>
</evidence>
<dbReference type="HAMAP" id="MF_01897">
    <property type="entry name" value="GyrA"/>
    <property type="match status" value="1"/>
</dbReference>
<dbReference type="InterPro" id="IPR006691">
    <property type="entry name" value="GyrA/parC_rep"/>
</dbReference>
<dbReference type="PROSITE" id="PS52040">
    <property type="entry name" value="TOPO_IIA"/>
    <property type="match status" value="1"/>
</dbReference>
<feature type="domain" description="Topo IIA-type catalytic" evidence="10">
    <location>
        <begin position="53"/>
        <end position="519"/>
    </location>
</feature>
<keyword evidence="4 8" id="KW-0067">ATP-binding</keyword>
<keyword evidence="7 8" id="KW-0413">Isomerase</keyword>
<dbReference type="NCBIfam" id="NF004044">
    <property type="entry name" value="PRK05561.1"/>
    <property type="match status" value="1"/>
</dbReference>
<dbReference type="Gene3D" id="1.10.268.10">
    <property type="entry name" value="Topoisomerase, domain 3"/>
    <property type="match status" value="1"/>
</dbReference>
<feature type="active site" description="O-(5'-phospho-DNA)-tyrosine intermediate" evidence="8 9">
    <location>
        <position position="141"/>
    </location>
</feature>
<dbReference type="PANTHER" id="PTHR43493:SF5">
    <property type="entry name" value="DNA GYRASE SUBUNIT A, CHLOROPLASTIC_MITOCHONDRIAL"/>
    <property type="match status" value="1"/>
</dbReference>
<dbReference type="InterPro" id="IPR013757">
    <property type="entry name" value="Topo_IIA_A_a_sf"/>
</dbReference>
<evidence type="ECO:0000256" key="9">
    <source>
        <dbReference type="PROSITE-ProRule" id="PRU01384"/>
    </source>
</evidence>
<dbReference type="InterPro" id="IPR013760">
    <property type="entry name" value="Topo_IIA-like_dom_sf"/>
</dbReference>
<dbReference type="InterPro" id="IPR002205">
    <property type="entry name" value="Topo_IIA_dom_A"/>
</dbReference>
<keyword evidence="12" id="KW-1185">Reference proteome</keyword>
<comment type="similarity">
    <text evidence="2 8">Belongs to the type II topoisomerase GyrA/ParC subunit family.</text>
</comment>
<evidence type="ECO:0000256" key="3">
    <source>
        <dbReference type="ARBA" id="ARBA00022741"/>
    </source>
</evidence>
<dbReference type="Pfam" id="PF03989">
    <property type="entry name" value="DNA_gyraseA_C"/>
    <property type="match status" value="6"/>
</dbReference>
<dbReference type="SUPFAM" id="SSF56719">
    <property type="entry name" value="Type II DNA topoisomerase"/>
    <property type="match status" value="1"/>
</dbReference>
<evidence type="ECO:0000256" key="6">
    <source>
        <dbReference type="ARBA" id="ARBA00023125"/>
    </source>
</evidence>
<comment type="catalytic activity">
    <reaction evidence="1 8 9">
        <text>ATP-dependent breakage, passage and rejoining of double-stranded DNA.</text>
        <dbReference type="EC" id="5.6.2.2"/>
    </reaction>
</comment>
<dbReference type="Pfam" id="PF00521">
    <property type="entry name" value="DNA_topoisoIV"/>
    <property type="match status" value="1"/>
</dbReference>
<dbReference type="Gene3D" id="3.90.199.10">
    <property type="entry name" value="Topoisomerase II, domain 5"/>
    <property type="match status" value="1"/>
</dbReference>
<evidence type="ECO:0000256" key="8">
    <source>
        <dbReference type="HAMAP-Rule" id="MF_01897"/>
    </source>
</evidence>
<reference evidence="11" key="1">
    <citation type="submission" date="2019-10" db="EMBL/GenBank/DDBJ databases">
        <title>Whole Genome Sequencing and Characterization of Texas Phoenix Palm Decline Phytoplasma Belongs to Lethal Yellowing (16SrIV) Group.</title>
        <authorList>
            <person name="Bao M."/>
        </authorList>
    </citation>
    <scope>NUCLEOTIDE SEQUENCE [LARGE SCALE GENOMIC DNA]</scope>
    <source>
        <strain evidence="11">ACPD</strain>
    </source>
</reference>
<dbReference type="Gene3D" id="3.30.1360.40">
    <property type="match status" value="1"/>
</dbReference>
<gene>
    <name evidence="8 11" type="primary">gyrA</name>
    <name evidence="11" type="ORF">FEF22_001665</name>
</gene>
<dbReference type="InterPro" id="IPR050220">
    <property type="entry name" value="Type_II_DNA_Topoisomerases"/>
</dbReference>
<dbReference type="NCBIfam" id="NF004043">
    <property type="entry name" value="PRK05560.1"/>
    <property type="match status" value="1"/>
</dbReference>
<keyword evidence="8" id="KW-0963">Cytoplasm</keyword>
<dbReference type="InterPro" id="IPR035516">
    <property type="entry name" value="Gyrase/topoIV_suA_C"/>
</dbReference>
<accession>A0ABS5BIS1</accession>
<dbReference type="RefSeq" id="WP_138108055.1">
    <property type="nucleotide sequence ID" value="NZ_VBRA02000009.1"/>
</dbReference>
<evidence type="ECO:0000313" key="12">
    <source>
        <dbReference type="Proteomes" id="UP001192346"/>
    </source>
</evidence>
<comment type="subunit">
    <text evidence="8">Heterotetramer, composed of two GyrA and two GyrB chains. In the heterotetramer, GyrA contains the active site tyrosine that forms a transient covalent intermediate with DNA, while GyrB binds cofactors and catalyzes ATP hydrolysis.</text>
</comment>
<dbReference type="SMART" id="SM00434">
    <property type="entry name" value="TOP4c"/>
    <property type="match status" value="1"/>
</dbReference>
<sequence length="838" mass="95371">MSEKIKKNNSLNNIDNQNNINNNLGIIKKININEEMKKSFLSYAMSVIVSRALPDIVDGLKPVQRRILYGMKELGIIASSQYKKSARIVGDVIGKFHPHGDSSVYEAMVRMAQNFNFRYVLIQGHGNFGSIDGDSAAAMRYTEVRMSKLAMELIREIDQNTVDFVNNYDESEKEPTILPTSFPNLLINGCSGIAVGMATNIPPHNLGEVIDALIAYINNKNIDTKELLKYIKGPDFPTGGELSGLNNLHEAYETGRGRVYISAKTNIVLNDKNKYSIIITEIPYQIKKSLLIEKIVSLAKEKIIDGITDLRDESSNRKGIRIVIDLRKDINPKVFLNKLYKYSQIRTSFSFNMIALINKTPQLVNLKTILKEFFSFRINVINRQKKFELTKAENKKHLIGASVKVLNDIDNAIKLIKHSKDTKTAQLKLMENYNFDEVQSKYILDMSLQKITSLEMEKIKKEEQNLLLQIKEFKSIIESQEKKEKILKKDLLRIKKLFNDERKTILNKENSIDIQEEDLIKEERILITITNKGYAKRLNLDTYKKQNRGGKGVSGIKINENDFVEHFVITSTHDYQLFFTNKGKVYQLKGYQIPLCSRQSKGIPLINLIFLEEGEFVTSLTSVKNFKQVNDFLVLITKKGLIKRNLIKDYENIRNNGKRAFVLKKDDEVLSVLKTSGKQEIILAASNGKAIRFNENSIRKTTRMGSGVIGMRLEENDSIVGSSIVSSEKQDILVVTEFGYGKKTKINEYKKQKRGGKGTKTLKITSKNGKLVTLKTVLSDEELILISDRGKVIRIEMNKIRTTKSKIAQGNILFKLDTNDKLVNVVIVKKEEEGINNI</sequence>
<feature type="short sequence motif" description="GyrA-box" evidence="8">
    <location>
        <begin position="546"/>
        <end position="552"/>
    </location>
</feature>
<evidence type="ECO:0000256" key="4">
    <source>
        <dbReference type="ARBA" id="ARBA00022840"/>
    </source>
</evidence>
<dbReference type="SUPFAM" id="SSF101904">
    <property type="entry name" value="GyrA/ParC C-terminal domain-like"/>
    <property type="match status" value="1"/>
</dbReference>
<dbReference type="InterPro" id="IPR005743">
    <property type="entry name" value="GyrA"/>
</dbReference>
<dbReference type="EMBL" id="VBRA02000009">
    <property type="protein sequence ID" value="MBP3059483.1"/>
    <property type="molecule type" value="Genomic_DNA"/>
</dbReference>
<organism evidence="11 12">
    <name type="scientific">Texas Phoenix palm phytoplasma</name>
    <dbReference type="NCBI Taxonomy" id="176709"/>
    <lineage>
        <taxon>Bacteria</taxon>
        <taxon>Bacillati</taxon>
        <taxon>Mycoplasmatota</taxon>
        <taxon>Mollicutes</taxon>
        <taxon>Acholeplasmatales</taxon>
        <taxon>Acholeplasmataceae</taxon>
        <taxon>Candidatus Phytoplasma</taxon>
        <taxon>16SrIV (Coconut lethal yellows group)</taxon>
    </lineage>
</organism>
<dbReference type="InterPro" id="IPR013758">
    <property type="entry name" value="Topo_IIA_A/C_ab"/>
</dbReference>
<proteinExistence type="inferred from homology"/>
<dbReference type="Proteomes" id="UP001192346">
    <property type="component" value="Unassembled WGS sequence"/>
</dbReference>
<evidence type="ECO:0000256" key="5">
    <source>
        <dbReference type="ARBA" id="ARBA00023029"/>
    </source>
</evidence>
<dbReference type="Gene3D" id="2.120.10.90">
    <property type="entry name" value="DNA gyrase/topoisomerase IV, subunit A, C-terminal"/>
    <property type="match status" value="1"/>
</dbReference>
<keyword evidence="6 8" id="KW-0238">DNA-binding</keyword>
<dbReference type="PANTHER" id="PTHR43493">
    <property type="entry name" value="DNA GYRASE/TOPOISOMERASE SUBUNIT A"/>
    <property type="match status" value="1"/>
</dbReference>
<protein>
    <recommendedName>
        <fullName evidence="8">DNA gyrase subunit A</fullName>
        <ecNumber evidence="8">5.6.2.2</ecNumber>
    </recommendedName>
</protein>
<comment type="miscellaneous">
    <text evidence="8">Few gyrases are as efficient as E.coli at forming negative supercoils. Not all organisms have 2 type II topoisomerases; in organisms with a single type II topoisomerase this enzyme also has to decatenate newly replicated chromosomes.</text>
</comment>
<evidence type="ECO:0000259" key="10">
    <source>
        <dbReference type="PROSITE" id="PS52040"/>
    </source>
</evidence>
<evidence type="ECO:0000313" key="11">
    <source>
        <dbReference type="EMBL" id="MBP3059483.1"/>
    </source>
</evidence>
<keyword evidence="3 8" id="KW-0547">Nucleotide-binding</keyword>
<dbReference type="CDD" id="cd00187">
    <property type="entry name" value="TOP4c"/>
    <property type="match status" value="1"/>
</dbReference>
<keyword evidence="5 8" id="KW-0799">Topoisomerase</keyword>
<comment type="function">
    <text evidence="8">A type II topoisomerase that negatively supercoils closed circular double-stranded (ds) DNA in an ATP-dependent manner to modulate DNA topology and maintain chromosomes in an underwound state. Negative supercoiling favors strand separation, and DNA replication, transcription, recombination and repair, all of which involve strand separation. Also able to catalyze the interconversion of other topological isomers of dsDNA rings, including catenanes and knotted rings. Type II topoisomerases break and join 2 DNA strands simultaneously in an ATP-dependent manner.</text>
</comment>
<evidence type="ECO:0000256" key="1">
    <source>
        <dbReference type="ARBA" id="ARBA00000185"/>
    </source>
</evidence>
<comment type="caution">
    <text evidence="11">The sequence shown here is derived from an EMBL/GenBank/DDBJ whole genome shotgun (WGS) entry which is preliminary data.</text>
</comment>
<dbReference type="NCBIfam" id="TIGR01063">
    <property type="entry name" value="gyrA"/>
    <property type="match status" value="1"/>
</dbReference>
<dbReference type="EC" id="5.6.2.2" evidence="8"/>
<evidence type="ECO:0000256" key="2">
    <source>
        <dbReference type="ARBA" id="ARBA00008263"/>
    </source>
</evidence>